<dbReference type="Proteomes" id="UP000681425">
    <property type="component" value="Chromosome"/>
</dbReference>
<dbReference type="AlphaFoldDB" id="A0A975K9T5"/>
<proteinExistence type="predicted"/>
<gene>
    <name evidence="2" type="ORF">KFK14_06080</name>
</gene>
<evidence type="ECO:0000313" key="3">
    <source>
        <dbReference type="Proteomes" id="UP000681425"/>
    </source>
</evidence>
<organism evidence="2 3">
    <name type="scientific">Sphingobium phenoxybenzoativorans</name>
    <dbReference type="NCBI Taxonomy" id="1592790"/>
    <lineage>
        <taxon>Bacteria</taxon>
        <taxon>Pseudomonadati</taxon>
        <taxon>Pseudomonadota</taxon>
        <taxon>Alphaproteobacteria</taxon>
        <taxon>Sphingomonadales</taxon>
        <taxon>Sphingomonadaceae</taxon>
        <taxon>Sphingobium</taxon>
    </lineage>
</organism>
<feature type="domain" description="PilZ" evidence="1">
    <location>
        <begin position="38"/>
        <end position="120"/>
    </location>
</feature>
<keyword evidence="3" id="KW-1185">Reference proteome</keyword>
<dbReference type="Pfam" id="PF07238">
    <property type="entry name" value="PilZ"/>
    <property type="match status" value="1"/>
</dbReference>
<sequence length="151" mass="16236">MFVENGTSLALPTGFEANDAARLDQAGLDDAHAVRPTRVTISEPARVRIATSLIRVRTIDISSAGAKLDLCAEVDCSSILNLFTPGTIILLTITGMVEPRLCQVRWRSGSRIGVQFDTPILPKVLDCITDNADSDDRTSCILEVGSPQAPR</sequence>
<dbReference type="EMBL" id="CP073910">
    <property type="protein sequence ID" value="QUT06994.1"/>
    <property type="molecule type" value="Genomic_DNA"/>
</dbReference>
<dbReference type="InterPro" id="IPR009875">
    <property type="entry name" value="PilZ_domain"/>
</dbReference>
<dbReference type="GO" id="GO:0035438">
    <property type="term" value="F:cyclic-di-GMP binding"/>
    <property type="evidence" value="ECO:0007669"/>
    <property type="project" value="InterPro"/>
</dbReference>
<protein>
    <submittedName>
        <fullName evidence="2">PilZ domain-containing protein</fullName>
    </submittedName>
</protein>
<evidence type="ECO:0000313" key="2">
    <source>
        <dbReference type="EMBL" id="QUT06994.1"/>
    </source>
</evidence>
<dbReference type="RefSeq" id="WP_070151502.1">
    <property type="nucleotide sequence ID" value="NZ_CP073910.1"/>
</dbReference>
<accession>A0A975K9T5</accession>
<dbReference type="SUPFAM" id="SSF141371">
    <property type="entry name" value="PilZ domain-like"/>
    <property type="match status" value="1"/>
</dbReference>
<dbReference type="KEGG" id="spph:KFK14_06080"/>
<reference evidence="2" key="1">
    <citation type="submission" date="2021-04" db="EMBL/GenBank/DDBJ databases">
        <title>Isolation of p-tert-butylphenol degrading bacteria Sphingobium phenoxybenzoativorans Tas13 from active sludge.</title>
        <authorList>
            <person name="Li Y."/>
        </authorList>
    </citation>
    <scope>NUCLEOTIDE SEQUENCE</scope>
    <source>
        <strain evidence="2">Tas13</strain>
    </source>
</reference>
<evidence type="ECO:0000259" key="1">
    <source>
        <dbReference type="Pfam" id="PF07238"/>
    </source>
</evidence>
<name>A0A975K9T5_9SPHN</name>